<dbReference type="Gene3D" id="3.40.50.620">
    <property type="entry name" value="HUPs"/>
    <property type="match status" value="1"/>
</dbReference>
<dbReference type="InterPro" id="IPR049940">
    <property type="entry name" value="GluQ/Sye"/>
</dbReference>
<dbReference type="GO" id="GO:0006424">
    <property type="term" value="P:glutamyl-tRNA aminoacylation"/>
    <property type="evidence" value="ECO:0007669"/>
    <property type="project" value="UniProtKB-UniRule"/>
</dbReference>
<evidence type="ECO:0000259" key="11">
    <source>
        <dbReference type="Pfam" id="PF00749"/>
    </source>
</evidence>
<evidence type="ECO:0000256" key="2">
    <source>
        <dbReference type="ARBA" id="ARBA00007894"/>
    </source>
</evidence>
<accession>A0A1F4XMA6</accession>
<feature type="binding site" evidence="10">
    <location>
        <position position="246"/>
    </location>
    <ligand>
        <name>ATP</name>
        <dbReference type="ChEBI" id="CHEBI:30616"/>
    </ligand>
</feature>
<reference evidence="13 14" key="1">
    <citation type="journal article" date="2016" name="Nat. Commun.">
        <title>Thousands of microbial genomes shed light on interconnected biogeochemical processes in an aquifer system.</title>
        <authorList>
            <person name="Anantharaman K."/>
            <person name="Brown C.T."/>
            <person name="Hug L.A."/>
            <person name="Sharon I."/>
            <person name="Castelle C.J."/>
            <person name="Probst A.J."/>
            <person name="Thomas B.C."/>
            <person name="Singh A."/>
            <person name="Wilkins M.J."/>
            <person name="Karaoz U."/>
            <person name="Brodie E.L."/>
            <person name="Williams K.H."/>
            <person name="Hubbard S.S."/>
            <person name="Banfield J.F."/>
        </authorList>
    </citation>
    <scope>NUCLEOTIDE SEQUENCE [LARGE SCALE GENOMIC DNA]</scope>
</reference>
<keyword evidence="9 10" id="KW-0030">Aminoacyl-tRNA synthetase</keyword>
<dbReference type="FunFam" id="3.40.50.620:FF:000007">
    <property type="entry name" value="Glutamate--tRNA ligase"/>
    <property type="match status" value="1"/>
</dbReference>
<gene>
    <name evidence="10" type="primary">gltX</name>
    <name evidence="13" type="ORF">A2788_01360</name>
</gene>
<dbReference type="PRINTS" id="PR00987">
    <property type="entry name" value="TRNASYNTHGLU"/>
</dbReference>
<evidence type="ECO:0000256" key="3">
    <source>
        <dbReference type="ARBA" id="ARBA00011245"/>
    </source>
</evidence>
<dbReference type="Gene3D" id="1.10.10.350">
    <property type="match status" value="1"/>
</dbReference>
<proteinExistence type="inferred from homology"/>
<dbReference type="SUPFAM" id="SSF52374">
    <property type="entry name" value="Nucleotidylyl transferase"/>
    <property type="match status" value="1"/>
</dbReference>
<feature type="short sequence motif" description="'HIGH' region" evidence="10">
    <location>
        <begin position="10"/>
        <end position="20"/>
    </location>
</feature>
<dbReference type="GO" id="GO:0008270">
    <property type="term" value="F:zinc ion binding"/>
    <property type="evidence" value="ECO:0007669"/>
    <property type="project" value="InterPro"/>
</dbReference>
<dbReference type="InterPro" id="IPR008925">
    <property type="entry name" value="aa_tRNA-synth_I_cd-bd_sf"/>
</dbReference>
<dbReference type="Proteomes" id="UP000177521">
    <property type="component" value="Unassembled WGS sequence"/>
</dbReference>
<dbReference type="InterPro" id="IPR004527">
    <property type="entry name" value="Glu-tRNA-ligase_bac/mito"/>
</dbReference>
<dbReference type="Pfam" id="PF19269">
    <property type="entry name" value="Anticodon_2"/>
    <property type="match status" value="1"/>
</dbReference>
<dbReference type="InterPro" id="IPR045462">
    <property type="entry name" value="aa-tRNA-synth_I_cd-bd"/>
</dbReference>
<evidence type="ECO:0000256" key="5">
    <source>
        <dbReference type="ARBA" id="ARBA00022598"/>
    </source>
</evidence>
<evidence type="ECO:0000256" key="1">
    <source>
        <dbReference type="ARBA" id="ARBA00004496"/>
    </source>
</evidence>
<dbReference type="Pfam" id="PF00749">
    <property type="entry name" value="tRNA-synt_1c"/>
    <property type="match status" value="1"/>
</dbReference>
<evidence type="ECO:0000313" key="13">
    <source>
        <dbReference type="EMBL" id="OGC82821.1"/>
    </source>
</evidence>
<dbReference type="CDD" id="cd00808">
    <property type="entry name" value="GluRS_core"/>
    <property type="match status" value="1"/>
</dbReference>
<feature type="domain" description="Glutamyl/glutaminyl-tRNA synthetase class Ib catalytic" evidence="11">
    <location>
        <begin position="5"/>
        <end position="312"/>
    </location>
</feature>
<comment type="subunit">
    <text evidence="3 10">Monomer.</text>
</comment>
<sequence length="489" mass="55832">MTMTRVRIAPSPTGLLHIGTARTAIFNALFASKEQGAFILRIEDTDKERSQKEYEEDIIESLSWLGLQWDEGPFRQSERLTHYQQYLQQLLDQDKAYFCFCSKAKLAKERAEQMKKKLAPRYAGHCAALNAKEQQAQLKKSKDQVIRFRNPSGVILEFKDLVRNKVRFASEEFDDFVIAKDRENPLYNFTVVVDDFLMKISHVIRGEDHLSNTAKQILLEQALDFPTPKFAHLPLIVDAKRAKLSKREGGVAVRDFRAQGFLPEALVNYLILLGWHPHGNNEIFSFNDAAAEFSLERVQKSAATWDEHKLLWLNGHYIRGLSGLALLERLLPYLEQAGLIFLEDDGKIGLRPSGETITKLELAKAVELTKDRLKLLSEGPEMLAFVFGPDYEADLLIWKEETKAKTKAYLAKAKELLDQVPAETWNQEVLHGTLFKYLDEHKIGRSNLLWPLRVALSSKKSSPGTFELLAYLGKEESFRRLNQAIAKLA</sequence>
<protein>
    <recommendedName>
        <fullName evidence="10">Glutamate--tRNA ligase</fullName>
        <ecNumber evidence="10">6.1.1.17</ecNumber>
    </recommendedName>
    <alternativeName>
        <fullName evidence="10">Glutamyl-tRNA synthetase</fullName>
        <shortName evidence="10">GluRS</shortName>
    </alternativeName>
</protein>
<dbReference type="InterPro" id="IPR014729">
    <property type="entry name" value="Rossmann-like_a/b/a_fold"/>
</dbReference>
<evidence type="ECO:0000256" key="7">
    <source>
        <dbReference type="ARBA" id="ARBA00022840"/>
    </source>
</evidence>
<comment type="function">
    <text evidence="10">Catalyzes the attachment of glutamate to tRNA(Glu) in a two-step reaction: glutamate is first activated by ATP to form Glu-AMP and then transferred to the acceptor end of tRNA(Glu).</text>
</comment>
<dbReference type="EC" id="6.1.1.17" evidence="10"/>
<keyword evidence="4 10" id="KW-0963">Cytoplasm</keyword>
<dbReference type="InterPro" id="IPR020058">
    <property type="entry name" value="Glu/Gln-tRNA-synth_Ib_cat-dom"/>
</dbReference>
<keyword evidence="7 10" id="KW-0067">ATP-binding</keyword>
<dbReference type="AlphaFoldDB" id="A0A1F4XMA6"/>
<evidence type="ECO:0000313" key="14">
    <source>
        <dbReference type="Proteomes" id="UP000177521"/>
    </source>
</evidence>
<keyword evidence="6 10" id="KW-0547">Nucleotide-binding</keyword>
<comment type="caution">
    <text evidence="13">The sequence shown here is derived from an EMBL/GenBank/DDBJ whole genome shotgun (WGS) entry which is preliminary data.</text>
</comment>
<comment type="caution">
    <text evidence="10">Lacks conserved residue(s) required for the propagation of feature annotation.</text>
</comment>
<dbReference type="PROSITE" id="PS00178">
    <property type="entry name" value="AA_TRNA_LIGASE_I"/>
    <property type="match status" value="1"/>
</dbReference>
<name>A0A1F4XMA6_9BACT</name>
<comment type="subcellular location">
    <subcellularLocation>
        <location evidence="1 10">Cytoplasm</location>
    </subcellularLocation>
</comment>
<comment type="catalytic activity">
    <reaction evidence="10">
        <text>tRNA(Glu) + L-glutamate + ATP = L-glutamyl-tRNA(Glu) + AMP + diphosphate</text>
        <dbReference type="Rhea" id="RHEA:23540"/>
        <dbReference type="Rhea" id="RHEA-COMP:9663"/>
        <dbReference type="Rhea" id="RHEA-COMP:9680"/>
        <dbReference type="ChEBI" id="CHEBI:29985"/>
        <dbReference type="ChEBI" id="CHEBI:30616"/>
        <dbReference type="ChEBI" id="CHEBI:33019"/>
        <dbReference type="ChEBI" id="CHEBI:78442"/>
        <dbReference type="ChEBI" id="CHEBI:78520"/>
        <dbReference type="ChEBI" id="CHEBI:456215"/>
        <dbReference type="EC" id="6.1.1.17"/>
    </reaction>
</comment>
<evidence type="ECO:0000256" key="4">
    <source>
        <dbReference type="ARBA" id="ARBA00022490"/>
    </source>
</evidence>
<dbReference type="GO" id="GO:0005524">
    <property type="term" value="F:ATP binding"/>
    <property type="evidence" value="ECO:0007669"/>
    <property type="project" value="UniProtKB-UniRule"/>
</dbReference>
<comment type="similarity">
    <text evidence="2 10">Belongs to the class-I aminoacyl-tRNA synthetase family. Glutamate--tRNA ligase type 1 subfamily.</text>
</comment>
<organism evidence="13 14">
    <name type="scientific">Candidatus Abawacabacteria bacterium RIFCSPHIGHO2_01_FULL_46_8</name>
    <dbReference type="NCBI Taxonomy" id="1817815"/>
    <lineage>
        <taxon>Bacteria</taxon>
        <taxon>Candidatus Abawacaibacteriota</taxon>
    </lineage>
</organism>
<dbReference type="NCBIfam" id="TIGR00464">
    <property type="entry name" value="gltX_bact"/>
    <property type="match status" value="1"/>
</dbReference>
<dbReference type="PANTHER" id="PTHR43311:SF2">
    <property type="entry name" value="GLUTAMATE--TRNA LIGASE, MITOCHONDRIAL-RELATED"/>
    <property type="match status" value="1"/>
</dbReference>
<dbReference type="InterPro" id="IPR033910">
    <property type="entry name" value="GluRS_core"/>
</dbReference>
<evidence type="ECO:0000256" key="10">
    <source>
        <dbReference type="HAMAP-Rule" id="MF_00022"/>
    </source>
</evidence>
<dbReference type="InterPro" id="IPR020751">
    <property type="entry name" value="aa-tRNA-synth_I_codon-bd_sub2"/>
</dbReference>
<feature type="domain" description="Aminoacyl-tRNA synthetase class I anticodon-binding" evidence="12">
    <location>
        <begin position="326"/>
        <end position="485"/>
    </location>
</feature>
<evidence type="ECO:0000256" key="6">
    <source>
        <dbReference type="ARBA" id="ARBA00022741"/>
    </source>
</evidence>
<feature type="short sequence motif" description="'KMSKS' region" evidence="10">
    <location>
        <begin position="243"/>
        <end position="247"/>
    </location>
</feature>
<keyword evidence="8 10" id="KW-0648">Protein biosynthesis</keyword>
<evidence type="ECO:0000256" key="9">
    <source>
        <dbReference type="ARBA" id="ARBA00023146"/>
    </source>
</evidence>
<dbReference type="InterPro" id="IPR001412">
    <property type="entry name" value="aa-tRNA-synth_I_CS"/>
</dbReference>
<dbReference type="InterPro" id="IPR000924">
    <property type="entry name" value="Glu/Gln-tRNA-synth"/>
</dbReference>
<dbReference type="EMBL" id="MEWS01000007">
    <property type="protein sequence ID" value="OGC82821.1"/>
    <property type="molecule type" value="Genomic_DNA"/>
</dbReference>
<keyword evidence="5 10" id="KW-0436">Ligase</keyword>
<dbReference type="PANTHER" id="PTHR43311">
    <property type="entry name" value="GLUTAMATE--TRNA LIGASE"/>
    <property type="match status" value="1"/>
</dbReference>
<dbReference type="GO" id="GO:0000049">
    <property type="term" value="F:tRNA binding"/>
    <property type="evidence" value="ECO:0007669"/>
    <property type="project" value="InterPro"/>
</dbReference>
<evidence type="ECO:0000256" key="8">
    <source>
        <dbReference type="ARBA" id="ARBA00022917"/>
    </source>
</evidence>
<dbReference type="HAMAP" id="MF_00022">
    <property type="entry name" value="Glu_tRNA_synth_type1"/>
    <property type="match status" value="1"/>
</dbReference>
<dbReference type="GO" id="GO:0005829">
    <property type="term" value="C:cytosol"/>
    <property type="evidence" value="ECO:0007669"/>
    <property type="project" value="TreeGrafter"/>
</dbReference>
<dbReference type="SUPFAM" id="SSF48163">
    <property type="entry name" value="An anticodon-binding domain of class I aminoacyl-tRNA synthetases"/>
    <property type="match status" value="1"/>
</dbReference>
<evidence type="ECO:0000259" key="12">
    <source>
        <dbReference type="Pfam" id="PF19269"/>
    </source>
</evidence>
<dbReference type="GO" id="GO:0004818">
    <property type="term" value="F:glutamate-tRNA ligase activity"/>
    <property type="evidence" value="ECO:0007669"/>
    <property type="project" value="UniProtKB-UniRule"/>
</dbReference>